<evidence type="ECO:0000313" key="2">
    <source>
        <dbReference type="Proteomes" id="UP001420932"/>
    </source>
</evidence>
<dbReference type="Proteomes" id="UP001420932">
    <property type="component" value="Unassembled WGS sequence"/>
</dbReference>
<name>A0AAP0F827_9MAGN</name>
<organism evidence="1 2">
    <name type="scientific">Stephania yunnanensis</name>
    <dbReference type="NCBI Taxonomy" id="152371"/>
    <lineage>
        <taxon>Eukaryota</taxon>
        <taxon>Viridiplantae</taxon>
        <taxon>Streptophyta</taxon>
        <taxon>Embryophyta</taxon>
        <taxon>Tracheophyta</taxon>
        <taxon>Spermatophyta</taxon>
        <taxon>Magnoliopsida</taxon>
        <taxon>Ranunculales</taxon>
        <taxon>Menispermaceae</taxon>
        <taxon>Menispermoideae</taxon>
        <taxon>Cissampelideae</taxon>
        <taxon>Stephania</taxon>
    </lineage>
</organism>
<reference evidence="1 2" key="1">
    <citation type="submission" date="2024-01" db="EMBL/GenBank/DDBJ databases">
        <title>Genome assemblies of Stephania.</title>
        <authorList>
            <person name="Yang L."/>
        </authorList>
    </citation>
    <scope>NUCLEOTIDE SEQUENCE [LARGE SCALE GENOMIC DNA]</scope>
    <source>
        <strain evidence="1">YNDBR</strain>
        <tissue evidence="1">Leaf</tissue>
    </source>
</reference>
<keyword evidence="2" id="KW-1185">Reference proteome</keyword>
<proteinExistence type="predicted"/>
<accession>A0AAP0F827</accession>
<sequence length="254" mass="29101">MQRRTAGSGIIVDLLLARPAGRRLYTHNHKKDGIIVDLLLARPASRWLCTHRHKKDGEYKNKIVLQPLSGIPNFESLISLLRLTTLFYTHAPIDRIAMFYNFAKKKSSKTLGAHRAKVEEKRFKHLKIVIVQYFRISRNPCSVFTYTNHLDFPINRFPTGNTHDQELFSFHRDHSPCDGFEEVLNLQYNVFAQLLRLSEDKWTMNVPAVDGGLLKPDVVEGTDDESDTVDDLREKMADIDNHVGEETGAKEGDD</sequence>
<protein>
    <submittedName>
        <fullName evidence="1">Uncharacterized protein</fullName>
    </submittedName>
</protein>
<dbReference type="EMBL" id="JBBNAF010000010">
    <property type="protein sequence ID" value="KAK9106956.1"/>
    <property type="molecule type" value="Genomic_DNA"/>
</dbReference>
<evidence type="ECO:0000313" key="1">
    <source>
        <dbReference type="EMBL" id="KAK9106956.1"/>
    </source>
</evidence>
<gene>
    <name evidence="1" type="ORF">Syun_022967</name>
</gene>
<dbReference type="AlphaFoldDB" id="A0AAP0F827"/>
<comment type="caution">
    <text evidence="1">The sequence shown here is derived from an EMBL/GenBank/DDBJ whole genome shotgun (WGS) entry which is preliminary data.</text>
</comment>